<dbReference type="eggNOG" id="COG0405">
    <property type="taxonomic scope" value="Bacteria"/>
</dbReference>
<dbReference type="Gene3D" id="3.60.20.40">
    <property type="match status" value="1"/>
</dbReference>
<organism evidence="8 9">
    <name type="scientific">Thiocystis violascens (strain ATCC 17096 / DSM 198 / 6111)</name>
    <name type="common">Chromatium violascens</name>
    <dbReference type="NCBI Taxonomy" id="765911"/>
    <lineage>
        <taxon>Bacteria</taxon>
        <taxon>Pseudomonadati</taxon>
        <taxon>Pseudomonadota</taxon>
        <taxon>Gammaproteobacteria</taxon>
        <taxon>Chromatiales</taxon>
        <taxon>Chromatiaceae</taxon>
        <taxon>Thiocystis</taxon>
    </lineage>
</organism>
<dbReference type="InterPro" id="IPR043137">
    <property type="entry name" value="GGT_ssub_C"/>
</dbReference>
<dbReference type="PROSITE" id="PS51257">
    <property type="entry name" value="PROKAR_LIPOPROTEIN"/>
    <property type="match status" value="1"/>
</dbReference>
<dbReference type="InterPro" id="IPR043138">
    <property type="entry name" value="GGT_lsub"/>
</dbReference>
<dbReference type="GO" id="GO:0103068">
    <property type="term" value="F:leukotriene C4 gamma-glutamyl transferase activity"/>
    <property type="evidence" value="ECO:0007669"/>
    <property type="project" value="UniProtKB-EC"/>
</dbReference>
<feature type="binding site" evidence="6">
    <location>
        <position position="424"/>
    </location>
    <ligand>
        <name>L-glutamate</name>
        <dbReference type="ChEBI" id="CHEBI:29985"/>
    </ligand>
</feature>
<dbReference type="GO" id="GO:0036374">
    <property type="term" value="F:glutathione hydrolase activity"/>
    <property type="evidence" value="ECO:0007669"/>
    <property type="project" value="UniProtKB-UniRule"/>
</dbReference>
<comment type="subunit">
    <text evidence="7">This enzyme consists of two polypeptide chains, which are synthesized in precursor form from a single polypeptide.</text>
</comment>
<evidence type="ECO:0000256" key="1">
    <source>
        <dbReference type="ARBA" id="ARBA00001049"/>
    </source>
</evidence>
<dbReference type="MEROPS" id="T03.001"/>
<dbReference type="PANTHER" id="PTHR43199:SF6">
    <property type="entry name" value="GLUTATHIONE HYDROLASE PROENZYME"/>
    <property type="match status" value="1"/>
</dbReference>
<evidence type="ECO:0000313" key="8">
    <source>
        <dbReference type="EMBL" id="AFL74882.1"/>
    </source>
</evidence>
<dbReference type="InterPro" id="IPR051792">
    <property type="entry name" value="GGT_bact"/>
</dbReference>
<comment type="catalytic activity">
    <reaction evidence="4 7">
        <text>an N-terminal (5-L-glutamyl)-[peptide] + an alpha-amino acid = 5-L-glutamyl amino acid + an N-terminal L-alpha-aminoacyl-[peptide]</text>
        <dbReference type="Rhea" id="RHEA:23904"/>
        <dbReference type="Rhea" id="RHEA-COMP:9780"/>
        <dbReference type="Rhea" id="RHEA-COMP:9795"/>
        <dbReference type="ChEBI" id="CHEBI:77644"/>
        <dbReference type="ChEBI" id="CHEBI:78597"/>
        <dbReference type="ChEBI" id="CHEBI:78599"/>
        <dbReference type="ChEBI" id="CHEBI:78608"/>
        <dbReference type="EC" id="2.3.2.2"/>
    </reaction>
</comment>
<name>I3YD14_THIV6</name>
<dbReference type="EC" id="3.4.19.13" evidence="7"/>
<keyword evidence="7" id="KW-0808">Transferase</keyword>
<dbReference type="STRING" id="765911.Thivi_2993"/>
<reference evidence="8 9" key="1">
    <citation type="submission" date="2012-06" db="EMBL/GenBank/DDBJ databases">
        <title>Complete sequence of Thiocystis violascens DSM 198.</title>
        <authorList>
            <consortium name="US DOE Joint Genome Institute"/>
            <person name="Lucas S."/>
            <person name="Han J."/>
            <person name="Lapidus A."/>
            <person name="Cheng J.-F."/>
            <person name="Goodwin L."/>
            <person name="Pitluck S."/>
            <person name="Peters L."/>
            <person name="Ovchinnikova G."/>
            <person name="Teshima H."/>
            <person name="Detter J.C."/>
            <person name="Han C."/>
            <person name="Tapia R."/>
            <person name="Land M."/>
            <person name="Hauser L."/>
            <person name="Kyrpides N."/>
            <person name="Ivanova N."/>
            <person name="Pagani I."/>
            <person name="Vogl K."/>
            <person name="Liu Z."/>
            <person name="Frigaard N.-U."/>
            <person name="Bryant D."/>
            <person name="Woyke T."/>
        </authorList>
    </citation>
    <scope>NUCLEOTIDE SEQUENCE [LARGE SCALE GENOMIC DNA]</scope>
    <source>
        <strain evidence="9">ATCC 17096 / DSM 198 / 6111</strain>
    </source>
</reference>
<keyword evidence="7" id="KW-0865">Zymogen</keyword>
<feature type="binding site" evidence="6">
    <location>
        <position position="107"/>
    </location>
    <ligand>
        <name>L-glutamate</name>
        <dbReference type="ChEBI" id="CHEBI:29985"/>
    </ligand>
</feature>
<dbReference type="GO" id="GO:0006751">
    <property type="term" value="P:glutathione catabolic process"/>
    <property type="evidence" value="ECO:0007669"/>
    <property type="project" value="UniProtKB-UniRule"/>
</dbReference>
<dbReference type="SUPFAM" id="SSF56235">
    <property type="entry name" value="N-terminal nucleophile aminohydrolases (Ntn hydrolases)"/>
    <property type="match status" value="1"/>
</dbReference>
<comment type="similarity">
    <text evidence="7">Belongs to the gamma-glutamyltransferase family.</text>
</comment>
<dbReference type="OrthoDB" id="5297205at2"/>
<protein>
    <recommendedName>
        <fullName evidence="7">Glutathione hydrolase proenzyme</fullName>
        <ecNumber evidence="7">2.3.2.2</ecNumber>
        <ecNumber evidence="7">3.4.19.13</ecNumber>
    </recommendedName>
    <component>
        <recommendedName>
            <fullName evidence="7">Glutathione hydrolase large chain</fullName>
        </recommendedName>
    </component>
    <component>
        <recommendedName>
            <fullName evidence="7">Glutathione hydrolase small chain</fullName>
        </recommendedName>
    </component>
</protein>
<dbReference type="KEGG" id="tvi:Thivi_2993"/>
<keyword evidence="9" id="KW-1185">Reference proteome</keyword>
<dbReference type="GO" id="GO:0006750">
    <property type="term" value="P:glutathione biosynthetic process"/>
    <property type="evidence" value="ECO:0007669"/>
    <property type="project" value="UniProtKB-KW"/>
</dbReference>
<feature type="binding site" evidence="6">
    <location>
        <begin position="400"/>
        <end position="402"/>
    </location>
    <ligand>
        <name>L-glutamate</name>
        <dbReference type="ChEBI" id="CHEBI:29985"/>
    </ligand>
</feature>
<evidence type="ECO:0000256" key="3">
    <source>
        <dbReference type="ARBA" id="ARBA00023315"/>
    </source>
</evidence>
<dbReference type="AlphaFoldDB" id="I3YD14"/>
<evidence type="ECO:0000256" key="7">
    <source>
        <dbReference type="RuleBase" id="RU368036"/>
    </source>
</evidence>
<evidence type="ECO:0000313" key="9">
    <source>
        <dbReference type="Proteomes" id="UP000006062"/>
    </source>
</evidence>
<gene>
    <name evidence="8" type="ordered locus">Thivi_2993</name>
</gene>
<dbReference type="UniPathway" id="UPA00204"/>
<feature type="binding site" evidence="6">
    <location>
        <begin position="453"/>
        <end position="454"/>
    </location>
    <ligand>
        <name>L-glutamate</name>
        <dbReference type="ChEBI" id="CHEBI:29985"/>
    </ligand>
</feature>
<comment type="pathway">
    <text evidence="7">Sulfur metabolism; glutathione metabolism.</text>
</comment>
<keyword evidence="7" id="KW-0317">Glutathione biosynthesis</keyword>
<feature type="active site" description="Nucleophile" evidence="5">
    <location>
        <position position="382"/>
    </location>
</feature>
<evidence type="ECO:0000256" key="5">
    <source>
        <dbReference type="PIRSR" id="PIRSR600101-1"/>
    </source>
</evidence>
<dbReference type="InterPro" id="IPR029055">
    <property type="entry name" value="Ntn_hydrolases_N"/>
</dbReference>
<dbReference type="EMBL" id="CP003154">
    <property type="protein sequence ID" value="AFL74882.1"/>
    <property type="molecule type" value="Genomic_DNA"/>
</dbReference>
<comment type="PTM">
    <text evidence="7">Cleaved by autocatalysis into a large and a small subunit.</text>
</comment>
<dbReference type="InterPro" id="IPR000101">
    <property type="entry name" value="GGT_peptidase"/>
</dbReference>
<dbReference type="Pfam" id="PF01019">
    <property type="entry name" value="G_glu_transpept"/>
    <property type="match status" value="1"/>
</dbReference>
<evidence type="ECO:0000256" key="4">
    <source>
        <dbReference type="ARBA" id="ARBA00047417"/>
    </source>
</evidence>
<accession>I3YD14</accession>
<evidence type="ECO:0000256" key="2">
    <source>
        <dbReference type="ARBA" id="ARBA00001089"/>
    </source>
</evidence>
<dbReference type="PANTHER" id="PTHR43199">
    <property type="entry name" value="GLUTATHIONE HYDROLASE"/>
    <property type="match status" value="1"/>
</dbReference>
<dbReference type="Proteomes" id="UP000006062">
    <property type="component" value="Chromosome"/>
</dbReference>
<dbReference type="HOGENOM" id="CLU_014813_0_3_6"/>
<evidence type="ECO:0000256" key="6">
    <source>
        <dbReference type="PIRSR" id="PIRSR600101-2"/>
    </source>
</evidence>
<keyword evidence="3 7" id="KW-0012">Acyltransferase</keyword>
<dbReference type="Gene3D" id="1.10.246.130">
    <property type="match status" value="1"/>
</dbReference>
<dbReference type="RefSeq" id="WP_014779301.1">
    <property type="nucleotide sequence ID" value="NC_018012.1"/>
</dbReference>
<feature type="binding site" evidence="6">
    <location>
        <position position="474"/>
    </location>
    <ligand>
        <name>L-glutamate</name>
        <dbReference type="ChEBI" id="CHEBI:29985"/>
    </ligand>
</feature>
<proteinExistence type="inferred from homology"/>
<keyword evidence="7" id="KW-0378">Hydrolase</keyword>
<comment type="catalytic activity">
    <reaction evidence="1 7">
        <text>an S-substituted glutathione + H2O = an S-substituted L-cysteinylglycine + L-glutamate</text>
        <dbReference type="Rhea" id="RHEA:59468"/>
        <dbReference type="ChEBI" id="CHEBI:15377"/>
        <dbReference type="ChEBI" id="CHEBI:29985"/>
        <dbReference type="ChEBI" id="CHEBI:90779"/>
        <dbReference type="ChEBI" id="CHEBI:143103"/>
        <dbReference type="EC" id="3.4.19.13"/>
    </reaction>
</comment>
<dbReference type="PRINTS" id="PR01210">
    <property type="entry name" value="GGTRANSPTASE"/>
</dbReference>
<sequence length="571" mass="60912">MRHTVGHLSRRLRGPATGLLIFFSFFAACVCVAGESRPPKAAIATAHPLATEAGFAILDAGGQAFDAAVAIGATLAVVEPYSSGLGGGGFWLLHRASDGFQTMVDGRERAPLAAHRDLYLDAEGRFVHERALDGPLAAGIPGMPAALCHLAERYGRLPLARTLAPAIRHAREGFVIDETYRRLTGWRLEALRASPGAASQFLADAEIPPLGFRLRQPDLAQTLEALARQGCDGFYAGPVAERLVAGVRAAGGIWTREDLEQYAIVERAPIVGAFRGWRVVSAAPPSSGGVLLVQMLNMLSALPADQLDGDARTHTLVEVMRRAYRDRAAYLGDPDQVSMPLARLTDPDYAAGLIRDFDPAHATPSRLAERAKTSTLAEGQDTTHFSVLDREGNRVAATLSINYPFGSGFVPPGTGVLLNDEMDDFSAQPGVANVYGLVGGEANAIAPGKRMLSSMSPTFLESSKGIAILGTPGGSRIITMVLQGILAAVEGAPVSDWVSRPRIHHQYLPDTIQFEPGALAESEQQRLISMGHRLEPLERPFGDLQAIFWDRSSQAVEAASDPRGSGRALAR</sequence>
<dbReference type="NCBIfam" id="TIGR00066">
    <property type="entry name" value="g_glut_trans"/>
    <property type="match status" value="1"/>
</dbReference>
<comment type="catalytic activity">
    <reaction evidence="2 7">
        <text>glutathione + H2O = L-cysteinylglycine + L-glutamate</text>
        <dbReference type="Rhea" id="RHEA:28807"/>
        <dbReference type="ChEBI" id="CHEBI:15377"/>
        <dbReference type="ChEBI" id="CHEBI:29985"/>
        <dbReference type="ChEBI" id="CHEBI:57925"/>
        <dbReference type="ChEBI" id="CHEBI:61694"/>
        <dbReference type="EC" id="3.4.19.13"/>
    </reaction>
</comment>
<dbReference type="EC" id="2.3.2.2" evidence="7"/>